<dbReference type="InterPro" id="IPR008405">
    <property type="entry name" value="ApoL"/>
</dbReference>
<dbReference type="GO" id="GO:0008289">
    <property type="term" value="F:lipid binding"/>
    <property type="evidence" value="ECO:0007669"/>
    <property type="project" value="InterPro"/>
</dbReference>
<dbReference type="PANTHER" id="PTHR14096">
    <property type="entry name" value="APOLIPOPROTEIN L"/>
    <property type="match status" value="1"/>
</dbReference>
<feature type="transmembrane region" description="Helical" evidence="2">
    <location>
        <begin position="173"/>
        <end position="194"/>
    </location>
</feature>
<accession>A0A8J6B634</accession>
<keyword evidence="4" id="KW-1185">Reference proteome</keyword>
<sequence length="235" mass="24459">MEDLLTILPGCNATLLEIAEDLDTFHNGATLASVAGSSIGIAGGIVTLAGLALAPFTLGASLFFSGIGVTAAVAGVVTDASASIADIVNMKIKCSKAEDIVKKVDGKLKTFETASKKLHLLVKALEAMEKTGEIADALRFGGKVAFAGIEVGRILQLSKLSAGSQLAARGIQVASAILGVFAALFIVIDAVFFVKRVKELHNGTKTEAATEIRKYVGELKNIYQDLTEIANELLP</sequence>
<dbReference type="Proteomes" id="UP000770717">
    <property type="component" value="Unassembled WGS sequence"/>
</dbReference>
<comment type="caution">
    <text evidence="3">The sequence shown here is derived from an EMBL/GenBank/DDBJ whole genome shotgun (WGS) entry which is preliminary data.</text>
</comment>
<dbReference type="PANTHER" id="PTHR14096:SF27">
    <property type="entry name" value="APOLIPOPROTEIN L2"/>
    <property type="match status" value="1"/>
</dbReference>
<gene>
    <name evidence="3" type="ORF">GDO78_017205</name>
</gene>
<evidence type="ECO:0000313" key="4">
    <source>
        <dbReference type="Proteomes" id="UP000770717"/>
    </source>
</evidence>
<evidence type="ECO:0000313" key="3">
    <source>
        <dbReference type="EMBL" id="KAG9461341.1"/>
    </source>
</evidence>
<dbReference type="OrthoDB" id="6363454at2759"/>
<name>A0A8J6B634_ELECQ</name>
<comment type="similarity">
    <text evidence="1">Belongs to the apolipoprotein L family.</text>
</comment>
<keyword evidence="2" id="KW-1133">Transmembrane helix</keyword>
<dbReference type="AlphaFoldDB" id="A0A8J6B634"/>
<evidence type="ECO:0000256" key="1">
    <source>
        <dbReference type="ARBA" id="ARBA00010090"/>
    </source>
</evidence>
<evidence type="ECO:0008006" key="5">
    <source>
        <dbReference type="Google" id="ProtNLM"/>
    </source>
</evidence>
<reference evidence="3" key="1">
    <citation type="thesis" date="2020" institute="ProQuest LLC" country="789 East Eisenhower Parkway, Ann Arbor, MI, USA">
        <title>Comparative Genomics and Chromosome Evolution.</title>
        <authorList>
            <person name="Mudd A.B."/>
        </authorList>
    </citation>
    <scope>NUCLEOTIDE SEQUENCE</scope>
    <source>
        <strain evidence="3">HN-11 Male</strain>
        <tissue evidence="3">Kidney and liver</tissue>
    </source>
</reference>
<evidence type="ECO:0000256" key="2">
    <source>
        <dbReference type="SAM" id="Phobius"/>
    </source>
</evidence>
<keyword evidence="2" id="KW-0472">Membrane</keyword>
<proteinExistence type="inferred from homology"/>
<feature type="non-terminal residue" evidence="3">
    <location>
        <position position="235"/>
    </location>
</feature>
<dbReference type="GO" id="GO:0042157">
    <property type="term" value="P:lipoprotein metabolic process"/>
    <property type="evidence" value="ECO:0007669"/>
    <property type="project" value="InterPro"/>
</dbReference>
<protein>
    <recommendedName>
        <fullName evidence="5">Apolipoprotein L3</fullName>
    </recommendedName>
</protein>
<organism evidence="3 4">
    <name type="scientific">Eleutherodactylus coqui</name>
    <name type="common">Puerto Rican coqui</name>
    <dbReference type="NCBI Taxonomy" id="57060"/>
    <lineage>
        <taxon>Eukaryota</taxon>
        <taxon>Metazoa</taxon>
        <taxon>Chordata</taxon>
        <taxon>Craniata</taxon>
        <taxon>Vertebrata</taxon>
        <taxon>Euteleostomi</taxon>
        <taxon>Amphibia</taxon>
        <taxon>Batrachia</taxon>
        <taxon>Anura</taxon>
        <taxon>Neobatrachia</taxon>
        <taxon>Hyloidea</taxon>
        <taxon>Eleutherodactylidae</taxon>
        <taxon>Eleutherodactylinae</taxon>
        <taxon>Eleutherodactylus</taxon>
        <taxon>Eleutherodactylus</taxon>
    </lineage>
</organism>
<dbReference type="GO" id="GO:0005576">
    <property type="term" value="C:extracellular region"/>
    <property type="evidence" value="ECO:0007669"/>
    <property type="project" value="InterPro"/>
</dbReference>
<keyword evidence="2" id="KW-0812">Transmembrane</keyword>
<dbReference type="EMBL" id="WNTK01023454">
    <property type="protein sequence ID" value="KAG9461341.1"/>
    <property type="molecule type" value="Genomic_DNA"/>
</dbReference>
<dbReference type="Pfam" id="PF05461">
    <property type="entry name" value="ApoL"/>
    <property type="match status" value="1"/>
</dbReference>
<dbReference type="GO" id="GO:0016020">
    <property type="term" value="C:membrane"/>
    <property type="evidence" value="ECO:0007669"/>
    <property type="project" value="TreeGrafter"/>
</dbReference>
<dbReference type="GO" id="GO:0006869">
    <property type="term" value="P:lipid transport"/>
    <property type="evidence" value="ECO:0007669"/>
    <property type="project" value="InterPro"/>
</dbReference>